<reference evidence="2 3" key="1">
    <citation type="journal article" date="2013" name="Genome Announc.">
        <title>Draft Genome Sequence of Cesiribacter andamanensis Strain AMV16T, Isolated from a Soil Sample from a Mud Volcano in the Andaman Islands, India.</title>
        <authorList>
            <person name="Shivaji S."/>
            <person name="Ara S."/>
            <person name="Begum Z."/>
            <person name="Srinivas T.N."/>
            <person name="Singh A."/>
            <person name="Kumar Pinnaka A."/>
        </authorList>
    </citation>
    <scope>NUCLEOTIDE SEQUENCE [LARGE SCALE GENOMIC DNA]</scope>
    <source>
        <strain evidence="2 3">AMV16</strain>
    </source>
</reference>
<dbReference type="OrthoDB" id="5480566at2"/>
<dbReference type="RefSeq" id="WP_009197075.1">
    <property type="nucleotide sequence ID" value="NZ_AODQ01000138.1"/>
</dbReference>
<keyword evidence="3" id="KW-1185">Reference proteome</keyword>
<organism evidence="2 3">
    <name type="scientific">Cesiribacter andamanensis AMV16</name>
    <dbReference type="NCBI Taxonomy" id="1279009"/>
    <lineage>
        <taxon>Bacteria</taxon>
        <taxon>Pseudomonadati</taxon>
        <taxon>Bacteroidota</taxon>
        <taxon>Cytophagia</taxon>
        <taxon>Cytophagales</taxon>
        <taxon>Cesiribacteraceae</taxon>
        <taxon>Cesiribacter</taxon>
    </lineage>
</organism>
<dbReference type="Proteomes" id="UP000011910">
    <property type="component" value="Unassembled WGS sequence"/>
</dbReference>
<comment type="caution">
    <text evidence="2">The sequence shown here is derived from an EMBL/GenBank/DDBJ whole genome shotgun (WGS) entry which is preliminary data.</text>
</comment>
<accession>M7N1S2</accession>
<sequence>MKNTLCLLLLLLVHGATPLLAQQQEVRYSAADVKADLASLYQGLEQAHFNLYAFTPKRSYQRAFRQFNKAIGSDSLSLLETHKLFQRFTALGRVGHSELDFPAQAYIAYAMEGGRLIPLELAFEGEKVYIRKTLPAMPH</sequence>
<evidence type="ECO:0008006" key="4">
    <source>
        <dbReference type="Google" id="ProtNLM"/>
    </source>
</evidence>
<feature type="signal peptide" evidence="1">
    <location>
        <begin position="1"/>
        <end position="21"/>
    </location>
</feature>
<evidence type="ECO:0000313" key="3">
    <source>
        <dbReference type="Proteomes" id="UP000011910"/>
    </source>
</evidence>
<dbReference type="AlphaFoldDB" id="M7N1S2"/>
<keyword evidence="1" id="KW-0732">Signal</keyword>
<gene>
    <name evidence="2" type="ORF">ADICEAN_03696</name>
</gene>
<dbReference type="EMBL" id="AODQ01000138">
    <property type="protein sequence ID" value="EMR01171.1"/>
    <property type="molecule type" value="Genomic_DNA"/>
</dbReference>
<evidence type="ECO:0000256" key="1">
    <source>
        <dbReference type="SAM" id="SignalP"/>
    </source>
</evidence>
<name>M7N1S2_9BACT</name>
<proteinExistence type="predicted"/>
<feature type="chain" id="PRO_5004081542" description="DUF3887 domain-containing protein" evidence="1">
    <location>
        <begin position="22"/>
        <end position="139"/>
    </location>
</feature>
<dbReference type="eggNOG" id="COG0793">
    <property type="taxonomic scope" value="Bacteria"/>
</dbReference>
<evidence type="ECO:0000313" key="2">
    <source>
        <dbReference type="EMBL" id="EMR01171.1"/>
    </source>
</evidence>
<protein>
    <recommendedName>
        <fullName evidence="4">DUF3887 domain-containing protein</fullName>
    </recommendedName>
</protein>